<accession>A0A2T2XLW1</accession>
<dbReference type="Pfam" id="PF08761">
    <property type="entry name" value="dUTPase_2"/>
    <property type="match status" value="1"/>
</dbReference>
<dbReference type="CDD" id="cd11527">
    <property type="entry name" value="NTP-PPase_dUTPase"/>
    <property type="match status" value="1"/>
</dbReference>
<evidence type="ECO:0000313" key="1">
    <source>
        <dbReference type="EMBL" id="PSR35470.1"/>
    </source>
</evidence>
<comment type="caution">
    <text evidence="1">The sequence shown here is derived from an EMBL/GenBank/DDBJ whole genome shotgun (WGS) entry which is preliminary data.</text>
</comment>
<dbReference type="Gene3D" id="1.10.4010.10">
    <property type="entry name" value="Type II deoxyuridine triphosphatase"/>
    <property type="match status" value="1"/>
</dbReference>
<dbReference type="EMBL" id="PXYW01000001">
    <property type="protein sequence ID" value="PSR35470.1"/>
    <property type="molecule type" value="Genomic_DNA"/>
</dbReference>
<reference evidence="1 2" key="1">
    <citation type="journal article" date="2014" name="BMC Genomics">
        <title>Comparison of environmental and isolate Sulfobacillus genomes reveals diverse carbon, sulfur, nitrogen, and hydrogen metabolisms.</title>
        <authorList>
            <person name="Justice N.B."/>
            <person name="Norman A."/>
            <person name="Brown C.T."/>
            <person name="Singh A."/>
            <person name="Thomas B.C."/>
            <person name="Banfield J.F."/>
        </authorList>
    </citation>
    <scope>NUCLEOTIDE SEQUENCE [LARGE SCALE GENOMIC DNA]</scope>
    <source>
        <strain evidence="1">AMDSBA4</strain>
    </source>
</reference>
<gene>
    <name evidence="1" type="ORF">C7B46_00315</name>
</gene>
<proteinExistence type="predicted"/>
<dbReference type="SUPFAM" id="SSF101386">
    <property type="entry name" value="all-alpha NTP pyrophosphatases"/>
    <property type="match status" value="1"/>
</dbReference>
<dbReference type="InterPro" id="IPR014871">
    <property type="entry name" value="dUTPase/dCTP_pyrophosphatase"/>
</dbReference>
<evidence type="ECO:0000313" key="2">
    <source>
        <dbReference type="Proteomes" id="UP000242972"/>
    </source>
</evidence>
<organism evidence="1 2">
    <name type="scientific">Sulfobacillus benefaciens</name>
    <dbReference type="NCBI Taxonomy" id="453960"/>
    <lineage>
        <taxon>Bacteria</taxon>
        <taxon>Bacillati</taxon>
        <taxon>Bacillota</taxon>
        <taxon>Clostridia</taxon>
        <taxon>Eubacteriales</taxon>
        <taxon>Clostridiales Family XVII. Incertae Sedis</taxon>
        <taxon>Sulfobacillus</taxon>
    </lineage>
</organism>
<dbReference type="Proteomes" id="UP000242972">
    <property type="component" value="Unassembled WGS sequence"/>
</dbReference>
<protein>
    <submittedName>
        <fullName evidence="1">dUTPase</fullName>
    </submittedName>
</protein>
<name>A0A2T2XLW1_9FIRM</name>
<dbReference type="AlphaFoldDB" id="A0A2T2XLW1"/>
<sequence>MDHKDKLETVFAWQQKFNQKVREERHLDFDQSTWIQKMGLALMVELGEVMEEAQYKWWKNTKPIDVAKLHEELVDVFHFFISMCLDAGLDAEGLYNGYMEKNRENFRRQEGLSAKPGYAVSEPNSFE</sequence>